<name>A0A183T0Y1_SCHSO</name>
<evidence type="ECO:0000313" key="3">
    <source>
        <dbReference type="Proteomes" id="UP000275846"/>
    </source>
</evidence>
<dbReference type="WBParaSite" id="SSLN_0001051601-mRNA-1">
    <property type="protein sequence ID" value="SSLN_0001051601-mRNA-1"/>
    <property type="gene ID" value="SSLN_0001051601"/>
</dbReference>
<dbReference type="EMBL" id="UYSU01035667">
    <property type="protein sequence ID" value="VDL96514.1"/>
    <property type="molecule type" value="Genomic_DNA"/>
</dbReference>
<dbReference type="AlphaFoldDB" id="A0A183T0Y1"/>
<organism evidence="4">
    <name type="scientific">Schistocephalus solidus</name>
    <name type="common">Tapeworm</name>
    <dbReference type="NCBI Taxonomy" id="70667"/>
    <lineage>
        <taxon>Eukaryota</taxon>
        <taxon>Metazoa</taxon>
        <taxon>Spiralia</taxon>
        <taxon>Lophotrochozoa</taxon>
        <taxon>Platyhelminthes</taxon>
        <taxon>Cestoda</taxon>
        <taxon>Eucestoda</taxon>
        <taxon>Diphyllobothriidea</taxon>
        <taxon>Diphyllobothriidae</taxon>
        <taxon>Schistocephalus</taxon>
    </lineage>
</organism>
<proteinExistence type="predicted"/>
<gene>
    <name evidence="2" type="ORF">SSLN_LOCUS10129</name>
</gene>
<feature type="transmembrane region" description="Helical" evidence="1">
    <location>
        <begin position="12"/>
        <end position="33"/>
    </location>
</feature>
<sequence>MGCGPSGLAPRVFAWGLFLSLCLFFTFFSLLTADGISNAAIDRLSEVEDNAKLDLLPSLQKTIRAVQQLSSGKAPGADAIPAEIFKHGGPQLITQLTVLFQAMWRQGQVNQDFKDSTIVQLYKKKGNRQLCVQHREISLLNNDRKMFTASSSILSLEGDAVSAPSWHYQHDLYHASAAGEVSRYAKSPLRNLCGSDESLTHGESRKMGKVTQ</sequence>
<evidence type="ECO:0000313" key="4">
    <source>
        <dbReference type="WBParaSite" id="SSLN_0001051601-mRNA-1"/>
    </source>
</evidence>
<dbReference type="OrthoDB" id="6256499at2759"/>
<protein>
    <submittedName>
        <fullName evidence="4">Transmembrane protein</fullName>
    </submittedName>
</protein>
<reference evidence="4" key="1">
    <citation type="submission" date="2016-06" db="UniProtKB">
        <authorList>
            <consortium name="WormBaseParasite"/>
        </authorList>
    </citation>
    <scope>IDENTIFICATION</scope>
</reference>
<keyword evidence="3" id="KW-1185">Reference proteome</keyword>
<keyword evidence="1" id="KW-1133">Transmembrane helix</keyword>
<dbReference type="PANTHER" id="PTHR19446">
    <property type="entry name" value="REVERSE TRANSCRIPTASES"/>
    <property type="match status" value="1"/>
</dbReference>
<dbReference type="Proteomes" id="UP000275846">
    <property type="component" value="Unassembled WGS sequence"/>
</dbReference>
<accession>A0A183T0Y1</accession>
<keyword evidence="1" id="KW-0472">Membrane</keyword>
<evidence type="ECO:0000256" key="1">
    <source>
        <dbReference type="SAM" id="Phobius"/>
    </source>
</evidence>
<evidence type="ECO:0000313" key="2">
    <source>
        <dbReference type="EMBL" id="VDL96514.1"/>
    </source>
</evidence>
<reference evidence="2 3" key="2">
    <citation type="submission" date="2018-11" db="EMBL/GenBank/DDBJ databases">
        <authorList>
            <consortium name="Pathogen Informatics"/>
        </authorList>
    </citation>
    <scope>NUCLEOTIDE SEQUENCE [LARGE SCALE GENOMIC DNA]</scope>
    <source>
        <strain evidence="2 3">NST_G2</strain>
    </source>
</reference>
<keyword evidence="1" id="KW-0812">Transmembrane</keyword>